<comment type="caution">
    <text evidence="1">The sequence shown here is derived from an EMBL/GenBank/DDBJ whole genome shotgun (WGS) entry which is preliminary data.</text>
</comment>
<dbReference type="AlphaFoldDB" id="A0AAJ4ZHT9"/>
<proteinExistence type="predicted"/>
<gene>
    <name evidence="1" type="ORF">NCTC13159_05041</name>
</gene>
<evidence type="ECO:0000313" key="1">
    <source>
        <dbReference type="EMBL" id="SUD95569.1"/>
    </source>
</evidence>
<accession>A0AAJ4ZHT9</accession>
<name>A0AAJ4ZHT9_PANPU</name>
<dbReference type="Proteomes" id="UP000254589">
    <property type="component" value="Unassembled WGS sequence"/>
</dbReference>
<organism evidence="1 2">
    <name type="scientific">Pandoraea pulmonicola</name>
    <dbReference type="NCBI Taxonomy" id="93221"/>
    <lineage>
        <taxon>Bacteria</taxon>
        <taxon>Pseudomonadati</taxon>
        <taxon>Pseudomonadota</taxon>
        <taxon>Betaproteobacteria</taxon>
        <taxon>Burkholderiales</taxon>
        <taxon>Burkholderiaceae</taxon>
        <taxon>Pandoraea</taxon>
    </lineage>
</organism>
<dbReference type="EMBL" id="UGSJ01000002">
    <property type="protein sequence ID" value="SUD95569.1"/>
    <property type="molecule type" value="Genomic_DNA"/>
</dbReference>
<sequence length="193" mass="21256">MGYQIAAQKIQRLESMAAFQHAQQSAVEQFLEAIHQLPDKHRANPLYSLVAVFKDREARSVFLRDPTTVFNRLLDEVMRLPDLGDQKEILRYGLAPSLSKLPVNARAQAHYRLLDAASEIFHSDENRCQSSDDAIAAGVPPDDWLSGSLVGAINFLPESARAEAATRTLDAITKPGALSDDLRMKLAAFGAGR</sequence>
<protein>
    <submittedName>
        <fullName evidence="1">Uncharacterized protein</fullName>
    </submittedName>
</protein>
<reference evidence="1 2" key="1">
    <citation type="submission" date="2018-06" db="EMBL/GenBank/DDBJ databases">
        <authorList>
            <consortium name="Pathogen Informatics"/>
            <person name="Doyle S."/>
        </authorList>
    </citation>
    <scope>NUCLEOTIDE SEQUENCE [LARGE SCALE GENOMIC DNA]</scope>
    <source>
        <strain evidence="1 2">NCTC13159</strain>
    </source>
</reference>
<evidence type="ECO:0000313" key="2">
    <source>
        <dbReference type="Proteomes" id="UP000254589"/>
    </source>
</evidence>